<name>A0ACB0LJR7_TRIPR</name>
<keyword evidence="2" id="KW-1185">Reference proteome</keyword>
<proteinExistence type="predicted"/>
<evidence type="ECO:0000313" key="1">
    <source>
        <dbReference type="EMBL" id="CAJ2669757.1"/>
    </source>
</evidence>
<dbReference type="Proteomes" id="UP001177021">
    <property type="component" value="Unassembled WGS sequence"/>
</dbReference>
<organism evidence="1 2">
    <name type="scientific">Trifolium pratense</name>
    <name type="common">Red clover</name>
    <dbReference type="NCBI Taxonomy" id="57577"/>
    <lineage>
        <taxon>Eukaryota</taxon>
        <taxon>Viridiplantae</taxon>
        <taxon>Streptophyta</taxon>
        <taxon>Embryophyta</taxon>
        <taxon>Tracheophyta</taxon>
        <taxon>Spermatophyta</taxon>
        <taxon>Magnoliopsida</taxon>
        <taxon>eudicotyledons</taxon>
        <taxon>Gunneridae</taxon>
        <taxon>Pentapetalae</taxon>
        <taxon>rosids</taxon>
        <taxon>fabids</taxon>
        <taxon>Fabales</taxon>
        <taxon>Fabaceae</taxon>
        <taxon>Papilionoideae</taxon>
        <taxon>50 kb inversion clade</taxon>
        <taxon>NPAAA clade</taxon>
        <taxon>Hologalegina</taxon>
        <taxon>IRL clade</taxon>
        <taxon>Trifolieae</taxon>
        <taxon>Trifolium</taxon>
    </lineage>
</organism>
<gene>
    <name evidence="1" type="ORF">MILVUS5_LOCUS33901</name>
</gene>
<evidence type="ECO:0000313" key="2">
    <source>
        <dbReference type="Proteomes" id="UP001177021"/>
    </source>
</evidence>
<dbReference type="EMBL" id="CASHSV030000615">
    <property type="protein sequence ID" value="CAJ2669757.1"/>
    <property type="molecule type" value="Genomic_DNA"/>
</dbReference>
<comment type="caution">
    <text evidence="1">The sequence shown here is derived from an EMBL/GenBank/DDBJ whole genome shotgun (WGS) entry which is preliminary data.</text>
</comment>
<sequence>MPNFPFKIFTTYTTLNLVPPCFYLGNNLMRSFSLTVKDMTFSMINFVASVSTMHLVFGSTLTFQPAVISLINTCKVSENVSILLLP</sequence>
<reference evidence="1" key="1">
    <citation type="submission" date="2023-10" db="EMBL/GenBank/DDBJ databases">
        <authorList>
            <person name="Rodriguez Cubillos JULIANA M."/>
            <person name="De Vega J."/>
        </authorList>
    </citation>
    <scope>NUCLEOTIDE SEQUENCE</scope>
</reference>
<accession>A0ACB0LJR7</accession>
<protein>
    <submittedName>
        <fullName evidence="1">Uncharacterized protein</fullName>
    </submittedName>
</protein>